<comment type="caution">
    <text evidence="4">The sequence shown here is derived from an EMBL/GenBank/DDBJ whole genome shotgun (WGS) entry which is preliminary data.</text>
</comment>
<dbReference type="SUPFAM" id="SSF52540">
    <property type="entry name" value="P-loop containing nucleoside triphosphate hydrolases"/>
    <property type="match status" value="1"/>
</dbReference>
<accession>A0A177HJJ3</accession>
<keyword evidence="2" id="KW-0067">ATP-binding</keyword>
<dbReference type="EMBL" id="LOHS01000121">
    <property type="protein sequence ID" value="OAH10770.1"/>
    <property type="molecule type" value="Genomic_DNA"/>
</dbReference>
<dbReference type="Gene3D" id="3.40.50.300">
    <property type="entry name" value="P-loop containing nucleotide triphosphate hydrolases"/>
    <property type="match status" value="1"/>
</dbReference>
<keyword evidence="1" id="KW-0547">Nucleotide-binding</keyword>
<dbReference type="InterPro" id="IPR041664">
    <property type="entry name" value="AAA_16"/>
</dbReference>
<dbReference type="PROSITE" id="PS50043">
    <property type="entry name" value="HTH_LUXR_2"/>
    <property type="match status" value="1"/>
</dbReference>
<evidence type="ECO:0000313" key="5">
    <source>
        <dbReference type="Proteomes" id="UP000077381"/>
    </source>
</evidence>
<dbReference type="InterPro" id="IPR036388">
    <property type="entry name" value="WH-like_DNA-bd_sf"/>
</dbReference>
<dbReference type="GO" id="GO:0006355">
    <property type="term" value="P:regulation of DNA-templated transcription"/>
    <property type="evidence" value="ECO:0007669"/>
    <property type="project" value="InterPro"/>
</dbReference>
<evidence type="ECO:0000256" key="2">
    <source>
        <dbReference type="ARBA" id="ARBA00022840"/>
    </source>
</evidence>
<dbReference type="STRING" id="1716141.STSP_59130"/>
<dbReference type="GO" id="GO:0005737">
    <property type="term" value="C:cytoplasm"/>
    <property type="evidence" value="ECO:0007669"/>
    <property type="project" value="TreeGrafter"/>
</dbReference>
<evidence type="ECO:0000256" key="1">
    <source>
        <dbReference type="ARBA" id="ARBA00022741"/>
    </source>
</evidence>
<dbReference type="PATRIC" id="fig|1716141.3.peg.6219"/>
<keyword evidence="5" id="KW-1185">Reference proteome</keyword>
<dbReference type="Pfam" id="PF00196">
    <property type="entry name" value="GerE"/>
    <property type="match status" value="1"/>
</dbReference>
<dbReference type="AlphaFoldDB" id="A0A177HJJ3"/>
<dbReference type="Pfam" id="PF13191">
    <property type="entry name" value="AAA_16"/>
    <property type="match status" value="1"/>
</dbReference>
<dbReference type="Gene3D" id="1.10.10.10">
    <property type="entry name" value="Winged helix-like DNA-binding domain superfamily/Winged helix DNA-binding domain"/>
    <property type="match status" value="1"/>
</dbReference>
<reference evidence="4 5" key="1">
    <citation type="submission" date="2015-12" db="EMBL/GenBank/DDBJ databases">
        <title>Genome sequence of Streptomyces sp. G25.</title>
        <authorList>
            <person name="Poehlein A."/>
            <person name="Roettig A."/>
            <person name="Hiessl S."/>
            <person name="Hauschild P."/>
            <person name="Schauer J."/>
            <person name="Madkour M.H."/>
            <person name="Al-Ansari A.M."/>
            <person name="Almakishah N.H."/>
            <person name="Steinbuechel A."/>
            <person name="Daniel R."/>
        </authorList>
    </citation>
    <scope>NUCLEOTIDE SEQUENCE [LARGE SCALE GENOMIC DNA]</scope>
    <source>
        <strain evidence="5">G25(2015)</strain>
    </source>
</reference>
<feature type="domain" description="HTH luxR-type" evidence="3">
    <location>
        <begin position="864"/>
        <end position="929"/>
    </location>
</feature>
<dbReference type="InterPro" id="IPR016032">
    <property type="entry name" value="Sig_transdc_resp-reg_C-effctor"/>
</dbReference>
<evidence type="ECO:0000259" key="3">
    <source>
        <dbReference type="PROSITE" id="PS50043"/>
    </source>
</evidence>
<dbReference type="InterPro" id="IPR011990">
    <property type="entry name" value="TPR-like_helical_dom_sf"/>
</dbReference>
<sequence length="943" mass="101123">MIGGGVTFTYGQTNTLIGRDGDLRRVRDLLGFKAGGGSLLLAGDAGVGKTAVLDALARTADEEGIRVLRAAGVEFEADCSYSCLNQILFPFLDTIDDLEVPFREALRVALGFDSGRPPERLLVSNAVLRLLQKVAAAGPLLVVIDDLPWVDQASTAVLGFVARRVTGLGVSFLAAARSGAHNLLYEGGGLPTYELPPLDEESAAQLVGIQFPGLARSLRQHLLAVAGGNPLALLELPTALQPASMDPPTVLPLSRRLETLFGSRVTGLPTPSRRLLLLAALEGTGDLGVLQAASRQANDGYDLADLAPAERDQLVRIEGSTRRLRFRHPLIRSAVVGNSTSGEQRAVHGALAQVLVDQPERRAWHLGEATVEPDEEVAALLEDAARLTLHRGDAAGGMRTLIRSAHLTPQGQNRSRRLAEAAYLGAEATGALPSARKLLDDARHAVPNPENSLHSATATALLVLNSDGDVDTAHRLLVAAIESTAETHGYDAGDKALVDALHMLALICFFGARAELWQPYYRALERLKPKPPLFLSALGRTFSDPARTGAAASGELDLLIASLPGETDPMQITRTGTAALYLDRLGEVREAAWRVVRTGRDGGPARRHLSALIHLCLDDYLSGRWDEALDLADEGLQICEEHGYTAFAWYYLYIKSIISGARGNADDSLATANRIIDWASARGAHGAGHYAHHAAAVASLGRGDFPGAYEHAAAVSPAGSLASHAPHALWVATDLVEAGVRINRDQEAADHVRAMREAHTAALSPRQALLLDGAAALCTTDDEEALRLFERALATPGAERWRFEYARIQLAHGERLRRIRATAESRKPLGAALVTFEHLGARPWVERAEQELRAAGWNRRSPGEPKGRTLLTPQEREIARLAASGLTNKQIAERLFLSHRTVGAHLYQIYPKLGITSRAMLRDALDSGATSRRTGAADDGPDA</sequence>
<dbReference type="InterPro" id="IPR000792">
    <property type="entry name" value="Tscrpt_reg_LuxR_C"/>
</dbReference>
<dbReference type="PANTHER" id="PTHR16305">
    <property type="entry name" value="TESTICULAR SOLUBLE ADENYLYL CYCLASE"/>
    <property type="match status" value="1"/>
</dbReference>
<proteinExistence type="predicted"/>
<dbReference type="CDD" id="cd06170">
    <property type="entry name" value="LuxR_C_like"/>
    <property type="match status" value="1"/>
</dbReference>
<evidence type="ECO:0000313" key="4">
    <source>
        <dbReference type="EMBL" id="OAH10770.1"/>
    </source>
</evidence>
<dbReference type="GO" id="GO:0003677">
    <property type="term" value="F:DNA binding"/>
    <property type="evidence" value="ECO:0007669"/>
    <property type="project" value="InterPro"/>
</dbReference>
<dbReference type="GO" id="GO:0004016">
    <property type="term" value="F:adenylate cyclase activity"/>
    <property type="evidence" value="ECO:0007669"/>
    <property type="project" value="TreeGrafter"/>
</dbReference>
<dbReference type="RefSeq" id="WP_232789834.1">
    <property type="nucleotide sequence ID" value="NZ_LOHS01000121.1"/>
</dbReference>
<dbReference type="InterPro" id="IPR027417">
    <property type="entry name" value="P-loop_NTPase"/>
</dbReference>
<dbReference type="PANTHER" id="PTHR16305:SF35">
    <property type="entry name" value="TRANSCRIPTIONAL ACTIVATOR DOMAIN"/>
    <property type="match status" value="1"/>
</dbReference>
<organism evidence="4 5">
    <name type="scientific">Streptomyces jeddahensis</name>
    <dbReference type="NCBI Taxonomy" id="1716141"/>
    <lineage>
        <taxon>Bacteria</taxon>
        <taxon>Bacillati</taxon>
        <taxon>Actinomycetota</taxon>
        <taxon>Actinomycetes</taxon>
        <taxon>Kitasatosporales</taxon>
        <taxon>Streptomycetaceae</taxon>
        <taxon>Streptomyces</taxon>
    </lineage>
</organism>
<dbReference type="SUPFAM" id="SSF46894">
    <property type="entry name" value="C-terminal effector domain of the bipartite response regulators"/>
    <property type="match status" value="1"/>
</dbReference>
<dbReference type="Proteomes" id="UP000077381">
    <property type="component" value="Unassembled WGS sequence"/>
</dbReference>
<name>A0A177HJJ3_9ACTN</name>
<dbReference type="SUPFAM" id="SSF48452">
    <property type="entry name" value="TPR-like"/>
    <property type="match status" value="1"/>
</dbReference>
<dbReference type="PRINTS" id="PR00038">
    <property type="entry name" value="HTHLUXR"/>
</dbReference>
<protein>
    <submittedName>
        <fullName evidence="4">Putative HTH-type transcriptional regulatorc</fullName>
    </submittedName>
</protein>
<dbReference type="GO" id="GO:0005524">
    <property type="term" value="F:ATP binding"/>
    <property type="evidence" value="ECO:0007669"/>
    <property type="project" value="UniProtKB-KW"/>
</dbReference>
<dbReference type="SMART" id="SM00421">
    <property type="entry name" value="HTH_LUXR"/>
    <property type="match status" value="1"/>
</dbReference>
<gene>
    <name evidence="4" type="ORF">STSP_59130</name>
</gene>